<dbReference type="AlphaFoldDB" id="A0A2X4UFL9"/>
<dbReference type="EMBL" id="LS483469">
    <property type="protein sequence ID" value="SQI38686.1"/>
    <property type="molecule type" value="Genomic_DNA"/>
</dbReference>
<name>A0A2X4UFL9_SERPL</name>
<sequence>MPEPLRRPFFQKGSIGKKIFLDVTFRSHDNDYQYDINYHLIAHFINK</sequence>
<organism evidence="1 2">
    <name type="scientific">Serratia plymuthica</name>
    <dbReference type="NCBI Taxonomy" id="82996"/>
    <lineage>
        <taxon>Bacteria</taxon>
        <taxon>Pseudomonadati</taxon>
        <taxon>Pseudomonadota</taxon>
        <taxon>Gammaproteobacteria</taxon>
        <taxon>Enterobacterales</taxon>
        <taxon>Yersiniaceae</taxon>
        <taxon>Serratia</taxon>
    </lineage>
</organism>
<proteinExistence type="predicted"/>
<dbReference type="Proteomes" id="UP000248897">
    <property type="component" value="Chromosome 1"/>
</dbReference>
<protein>
    <submittedName>
        <fullName evidence="1">Uncharacterized protein</fullName>
    </submittedName>
</protein>
<accession>A0A2X4UFL9</accession>
<gene>
    <name evidence="1" type="ORF">NCTC12961_02642</name>
</gene>
<reference evidence="1 2" key="1">
    <citation type="submission" date="2018-06" db="EMBL/GenBank/DDBJ databases">
        <authorList>
            <consortium name="Pathogen Informatics"/>
            <person name="Doyle S."/>
        </authorList>
    </citation>
    <scope>NUCLEOTIDE SEQUENCE [LARGE SCALE GENOMIC DNA]</scope>
    <source>
        <strain evidence="1 2">NCTC12961</strain>
    </source>
</reference>
<evidence type="ECO:0000313" key="2">
    <source>
        <dbReference type="Proteomes" id="UP000248897"/>
    </source>
</evidence>
<evidence type="ECO:0000313" key="1">
    <source>
        <dbReference type="EMBL" id="SQI38686.1"/>
    </source>
</evidence>